<feature type="binding site" evidence="6">
    <location>
        <position position="525"/>
    </location>
    <ligand>
        <name>Zn(2+)</name>
        <dbReference type="ChEBI" id="CHEBI:29105"/>
    </ligand>
</feature>
<keyword evidence="3 6" id="KW-0479">Metal-binding</keyword>
<feature type="binding site" evidence="6">
    <location>
        <position position="510"/>
    </location>
    <ligand>
        <name>Zn(2+)</name>
        <dbReference type="ChEBI" id="CHEBI:29105"/>
    </ligand>
</feature>
<comment type="subcellular location">
    <subcellularLocation>
        <location evidence="6">Cell membrane</location>
        <topology evidence="6">Peripheral membrane protein</topology>
    </subcellularLocation>
</comment>
<reference evidence="7 8" key="1">
    <citation type="submission" date="2016-10" db="EMBL/GenBank/DDBJ databases">
        <authorList>
            <person name="Varghese N."/>
            <person name="Submissions S."/>
        </authorList>
    </citation>
    <scope>NUCLEOTIDE SEQUENCE [LARGE SCALE GENOMIC DNA]</scope>
    <source>
        <strain evidence="7 8">UNC380MFSha3.1</strain>
    </source>
</reference>
<dbReference type="HAMAP" id="MF_01871">
    <property type="entry name" value="DabA"/>
    <property type="match status" value="1"/>
</dbReference>
<evidence type="ECO:0000313" key="8">
    <source>
        <dbReference type="Proteomes" id="UP000198702"/>
    </source>
</evidence>
<name>A0A7Z7CWC2_9MICO</name>
<evidence type="ECO:0000313" key="7">
    <source>
        <dbReference type="EMBL" id="SFI30992.1"/>
    </source>
</evidence>
<comment type="function">
    <text evidence="6">Part of an energy-coupled inorganic carbon pump.</text>
</comment>
<dbReference type="Pfam" id="PF10070">
    <property type="entry name" value="DabA"/>
    <property type="match status" value="1"/>
</dbReference>
<gene>
    <name evidence="6" type="primary">dabA</name>
    <name evidence="7" type="ORF">SAMN04487751_1033</name>
</gene>
<comment type="caution">
    <text evidence="7">The sequence shown here is derived from an EMBL/GenBank/DDBJ whole genome shotgun (WGS) entry which is preliminary data.</text>
</comment>
<feature type="binding site" evidence="6">
    <location>
        <position position="340"/>
    </location>
    <ligand>
        <name>Zn(2+)</name>
        <dbReference type="ChEBI" id="CHEBI:29105"/>
    </ligand>
</feature>
<accession>A0A7Z7CWC2</accession>
<keyword evidence="5 6" id="KW-0472">Membrane</keyword>
<keyword evidence="1 6" id="KW-0813">Transport</keyword>
<dbReference type="RefSeq" id="WP_155947951.1">
    <property type="nucleotide sequence ID" value="NZ_FOQZ01000001.1"/>
</dbReference>
<dbReference type="EMBL" id="FOQZ01000001">
    <property type="protein sequence ID" value="SFI30992.1"/>
    <property type="molecule type" value="Genomic_DNA"/>
</dbReference>
<sequence length="824" mass="89507">MSLLVQAHVAQAAHDVMASWPIGSFIALNPLAAHESTRFENIAEPGVALTQTLPRYHAQFASGRITRADLITALRERIGELAGLPVIELGGMAWSAEEILVAELLRPDTRPPTPRTSPPADPLEQHITKWVAAFVDPDPQWPIPGRQHGFYRAWHALAVHDPHLTRLARRRIRSLPDRALPALTATLTHLGVGDTTTVETLTAELAALPGWTSYLKWRSEHNSDIDLTEYLAVRLALRHALDLPLPPSAAHPTPAGEETPAPGRELWERAEQISATLATAPTRAEVAMVARILILHAPTDHPFTWQAAYDGHYRAALLQSITQSSTAPDRPAVQVVMCIDPRSEGVRRHLETQPGVETLGFAGFFGVPVRFTSHQGRGAVDSLPALLRPRHAVTESPTSPQRAHRRGQGLRFIDAAAHALHTTENATATPFALAETAGWFYGAATFTRTLTPGLHHTLTRTWRTLIAPPSSSEVTVSDAFSLEERATLAEAAVTMMGLHQFAPLIVLTGHGSTSTNNLYQSALDCGACGGNPGAVNARAAAAIFNDPTVRAALAPRGITIPQDTIFVAALHNTVADTITVLDPHLVPSTHAAELAKFSTRARDAADLLVRERATGLPGAHPHQSLARLRARAHDWAEVYPELGLAGNAAMIIGPREMTASVNLHRRVFLHSYRAEMDPGGTGLETILTAPMIVAQWINHQYYFSTLNPDLLSAGTKTIHNAIGGIGVLAGHSGDLRRGLPWQSVAVGDNYLHEPLRLSVIIQAPLERIGDIISGNQVLRDLFDNDWITLTARPSPNTPWHRYTRYGWSSPPAHTHNKENRSCTD</sequence>
<organism evidence="7 8">
    <name type="scientific">Microbacterium saccharophilum</name>
    <dbReference type="NCBI Taxonomy" id="1213358"/>
    <lineage>
        <taxon>Bacteria</taxon>
        <taxon>Bacillati</taxon>
        <taxon>Actinomycetota</taxon>
        <taxon>Actinomycetes</taxon>
        <taxon>Micrococcales</taxon>
        <taxon>Microbacteriaceae</taxon>
        <taxon>Microbacterium</taxon>
    </lineage>
</organism>
<dbReference type="GO" id="GO:0005886">
    <property type="term" value="C:plasma membrane"/>
    <property type="evidence" value="ECO:0007669"/>
    <property type="project" value="UniProtKB-SubCell"/>
</dbReference>
<keyword evidence="2 6" id="KW-1003">Cell membrane</keyword>
<evidence type="ECO:0000256" key="3">
    <source>
        <dbReference type="ARBA" id="ARBA00022723"/>
    </source>
</evidence>
<keyword evidence="4 6" id="KW-0862">Zinc</keyword>
<proteinExistence type="inferred from homology"/>
<evidence type="ECO:0000256" key="4">
    <source>
        <dbReference type="ARBA" id="ARBA00022833"/>
    </source>
</evidence>
<evidence type="ECO:0000256" key="5">
    <source>
        <dbReference type="ARBA" id="ARBA00023136"/>
    </source>
</evidence>
<feature type="binding site" evidence="6">
    <location>
        <position position="338"/>
    </location>
    <ligand>
        <name>Zn(2+)</name>
        <dbReference type="ChEBI" id="CHEBI:29105"/>
    </ligand>
</feature>
<dbReference type="InterPro" id="IPR018752">
    <property type="entry name" value="DabA"/>
</dbReference>
<evidence type="ECO:0000256" key="6">
    <source>
        <dbReference type="HAMAP-Rule" id="MF_01871"/>
    </source>
</evidence>
<comment type="similarity">
    <text evidence="6">Belongs to the inorganic carbon transporter (TC 9.A.2) DabA family.</text>
</comment>
<dbReference type="GO" id="GO:0008270">
    <property type="term" value="F:zinc ion binding"/>
    <property type="evidence" value="ECO:0007669"/>
    <property type="project" value="UniProtKB-UniRule"/>
</dbReference>
<dbReference type="AlphaFoldDB" id="A0A7Z7CWC2"/>
<dbReference type="PANTHER" id="PTHR38344">
    <property type="entry name" value="UPF0753 PROTEIN AQ_863"/>
    <property type="match status" value="1"/>
</dbReference>
<dbReference type="PANTHER" id="PTHR38344:SF1">
    <property type="entry name" value="INORGANIC CARBON TRANSPORTER SUBUNIT DABA-RELATED"/>
    <property type="match status" value="1"/>
</dbReference>
<evidence type="ECO:0000256" key="2">
    <source>
        <dbReference type="ARBA" id="ARBA00022475"/>
    </source>
</evidence>
<evidence type="ECO:0000256" key="1">
    <source>
        <dbReference type="ARBA" id="ARBA00022448"/>
    </source>
</evidence>
<comment type="cofactor">
    <cofactor evidence="6">
        <name>Zn(2+)</name>
        <dbReference type="ChEBI" id="CHEBI:29105"/>
    </cofactor>
</comment>
<comment type="subunit">
    <text evidence="6">Forms a complex with DabB.</text>
</comment>
<protein>
    <recommendedName>
        <fullName evidence="6">Probable inorganic carbon transporter subunit DabA</fullName>
    </recommendedName>
</protein>
<dbReference type="Proteomes" id="UP000198702">
    <property type="component" value="Unassembled WGS sequence"/>
</dbReference>